<keyword evidence="1" id="KW-0489">Methyltransferase</keyword>
<dbReference type="EMBL" id="JAGISH010000013">
    <property type="protein sequence ID" value="MBP0484484.1"/>
    <property type="molecule type" value="Genomic_DNA"/>
</dbReference>
<name>A0A940MX43_9RHOB</name>
<keyword evidence="1" id="KW-0808">Transferase</keyword>
<proteinExistence type="predicted"/>
<keyword evidence="2" id="KW-1185">Reference proteome</keyword>
<organism evidence="1 2">
    <name type="scientific">Sagittula salina</name>
    <dbReference type="NCBI Taxonomy" id="2820268"/>
    <lineage>
        <taxon>Bacteria</taxon>
        <taxon>Pseudomonadati</taxon>
        <taxon>Pseudomonadota</taxon>
        <taxon>Alphaproteobacteria</taxon>
        <taxon>Rhodobacterales</taxon>
        <taxon>Roseobacteraceae</taxon>
        <taxon>Sagittula</taxon>
    </lineage>
</organism>
<accession>A0A940MX43</accession>
<dbReference type="SUPFAM" id="SSF53335">
    <property type="entry name" value="S-adenosyl-L-methionine-dependent methyltransferases"/>
    <property type="match status" value="1"/>
</dbReference>
<reference evidence="1" key="1">
    <citation type="submission" date="2021-03" db="EMBL/GenBank/DDBJ databases">
        <title>Sagittula salina sp. nov. strain M10.9X isolated from the marine waste.</title>
        <authorList>
            <person name="Satari L."/>
            <person name="Molina-Menor E."/>
            <person name="Vidal-Verdu A."/>
            <person name="Pascual J."/>
            <person name="Pereto J."/>
            <person name="Porcar M."/>
        </authorList>
    </citation>
    <scope>NUCLEOTIDE SEQUENCE</scope>
    <source>
        <strain evidence="1">M10.9X</strain>
    </source>
</reference>
<dbReference type="Gene3D" id="3.40.50.150">
    <property type="entry name" value="Vaccinia Virus protein VP39"/>
    <property type="match status" value="1"/>
</dbReference>
<dbReference type="RefSeq" id="WP_209362897.1">
    <property type="nucleotide sequence ID" value="NZ_JAGISH010000013.1"/>
</dbReference>
<sequence>MPATGHALHEALYHYYATFDAEAVIDRHALPEPPAPTPGTLTNFMGLKVPVSVFPPVLDALSGQLEGRPDPGNWHADIAEWAAALHAVEAAEGQFTVVELGCGWGCWLMNTGLAARRRGLALRLIGIEGCAPHLDQARAALALNGFSQDDFRLVHGVAGPNTGRAIFPAEDAPGWGGAAIFDADAETLARAEADAAVQVLDCHPLGALSEGQPIDLLHIDIQGAEADFVAGNMDDIATHVRRVLIGTHSRAIEGALEAHFLAAGWQLEMDRPAIAPPQGGRPQLAIDGVQMWANPNPVGAHNPESKLARKPAAMIPREQGIIRTVEAST</sequence>
<dbReference type="GO" id="GO:0008168">
    <property type="term" value="F:methyltransferase activity"/>
    <property type="evidence" value="ECO:0007669"/>
    <property type="project" value="UniProtKB-KW"/>
</dbReference>
<comment type="caution">
    <text evidence="1">The sequence shown here is derived from an EMBL/GenBank/DDBJ whole genome shotgun (WGS) entry which is preliminary data.</text>
</comment>
<evidence type="ECO:0000313" key="1">
    <source>
        <dbReference type="EMBL" id="MBP0484484.1"/>
    </source>
</evidence>
<evidence type="ECO:0000313" key="2">
    <source>
        <dbReference type="Proteomes" id="UP000675940"/>
    </source>
</evidence>
<dbReference type="InterPro" id="IPR029063">
    <property type="entry name" value="SAM-dependent_MTases_sf"/>
</dbReference>
<dbReference type="GO" id="GO:0032259">
    <property type="term" value="P:methylation"/>
    <property type="evidence" value="ECO:0007669"/>
    <property type="project" value="UniProtKB-KW"/>
</dbReference>
<dbReference type="Proteomes" id="UP000675940">
    <property type="component" value="Unassembled WGS sequence"/>
</dbReference>
<protein>
    <submittedName>
        <fullName evidence="1">Class I SAM-dependent methyltransferase</fullName>
    </submittedName>
</protein>
<gene>
    <name evidence="1" type="ORF">J5474_18595</name>
</gene>
<dbReference type="AlphaFoldDB" id="A0A940MX43"/>